<keyword evidence="1" id="KW-1185">Reference proteome</keyword>
<proteinExistence type="predicted"/>
<reference evidence="1" key="1">
    <citation type="journal article" date="2014" name="Nat. Commun.">
        <title>The tobacco genome sequence and its comparison with those of tomato and potato.</title>
        <authorList>
            <person name="Sierro N."/>
            <person name="Battey J.N."/>
            <person name="Ouadi S."/>
            <person name="Bakaher N."/>
            <person name="Bovet L."/>
            <person name="Willig A."/>
            <person name="Goepfert S."/>
            <person name="Peitsch M.C."/>
            <person name="Ivanov N.V."/>
        </authorList>
    </citation>
    <scope>NUCLEOTIDE SEQUENCE [LARGE SCALE GENOMIC DNA]</scope>
</reference>
<organism evidence="1 2">
    <name type="scientific">Nicotiana tabacum</name>
    <name type="common">Common tobacco</name>
    <dbReference type="NCBI Taxonomy" id="4097"/>
    <lineage>
        <taxon>Eukaryota</taxon>
        <taxon>Viridiplantae</taxon>
        <taxon>Streptophyta</taxon>
        <taxon>Embryophyta</taxon>
        <taxon>Tracheophyta</taxon>
        <taxon>Spermatophyta</taxon>
        <taxon>Magnoliopsida</taxon>
        <taxon>eudicotyledons</taxon>
        <taxon>Gunneridae</taxon>
        <taxon>Pentapetalae</taxon>
        <taxon>asterids</taxon>
        <taxon>lamiids</taxon>
        <taxon>Solanales</taxon>
        <taxon>Solanaceae</taxon>
        <taxon>Nicotianoideae</taxon>
        <taxon>Nicotianeae</taxon>
        <taxon>Nicotiana</taxon>
    </lineage>
</organism>
<dbReference type="Proteomes" id="UP000790787">
    <property type="component" value="Chromosome 5"/>
</dbReference>
<sequence length="142" mass="16339">MGETPLSLIYGAKALIPMDVGECTLRYFRANKETSNEAMLVNLELLDERRDMAHTSMAAQKQRIERYYNRRDSLCYFKLGDLVLRKVAQNTRELNAGKLGPTMERPLPVSDVTEKGTYELENQDGEKFPSNLNVAHLKRYYC</sequence>
<reference evidence="2" key="2">
    <citation type="submission" date="2025-08" db="UniProtKB">
        <authorList>
            <consortium name="RefSeq"/>
        </authorList>
    </citation>
    <scope>IDENTIFICATION</scope>
    <source>
        <tissue evidence="2">Leaf</tissue>
    </source>
</reference>
<evidence type="ECO:0000313" key="2">
    <source>
        <dbReference type="RefSeq" id="XP_075108972.1"/>
    </source>
</evidence>
<dbReference type="RefSeq" id="XP_075108972.1">
    <property type="nucleotide sequence ID" value="XM_075252871.1"/>
</dbReference>
<accession>A0AC58UHK3</accession>
<protein>
    <submittedName>
        <fullName evidence="2">Uncharacterized protein LOC142180797</fullName>
    </submittedName>
</protein>
<evidence type="ECO:0000313" key="1">
    <source>
        <dbReference type="Proteomes" id="UP000790787"/>
    </source>
</evidence>
<gene>
    <name evidence="2" type="primary">LOC142180797</name>
</gene>
<name>A0AC58UHK3_TOBAC</name>